<evidence type="ECO:0000256" key="7">
    <source>
        <dbReference type="ARBA" id="ARBA00023136"/>
    </source>
</evidence>
<dbReference type="EMBL" id="FNQE01000023">
    <property type="protein sequence ID" value="SDZ18148.1"/>
    <property type="molecule type" value="Genomic_DNA"/>
</dbReference>
<sequence length="200" mass="21917">MLTASKKMSTRTMVKTSVLSVLAFLIMYFEMPLWFTPPFLKVDLSDIPALIGAFSLGPVAGVVIELIKNILNVAIEGTTTGAVGELANFFVGGIFVFVAGVIYKKDRTFKGAIIGMLVATVAMTAAASILNYYFLIPFYAKLFGAPVETFVEMGSKVNKYVTDYRSFILFGIVPFNFLKGIMVSAITIPLYKRVSPILHR</sequence>
<comment type="similarity">
    <text evidence="2 8">Belongs to the prokaryotic riboflavin transporter (P-RFT) (TC 2.A.87) family.</text>
</comment>
<dbReference type="OrthoDB" id="9809216at2"/>
<evidence type="ECO:0000256" key="3">
    <source>
        <dbReference type="ARBA" id="ARBA00022448"/>
    </source>
</evidence>
<evidence type="ECO:0000313" key="11">
    <source>
        <dbReference type="Proteomes" id="UP000198625"/>
    </source>
</evidence>
<comment type="function">
    <text evidence="8">Probably a riboflavin-binding protein that interacts with the energy-coupling factor (ECF) ABC-transporter complex.</text>
</comment>
<evidence type="ECO:0000256" key="1">
    <source>
        <dbReference type="ARBA" id="ARBA00004651"/>
    </source>
</evidence>
<keyword evidence="7 8" id="KW-0472">Membrane</keyword>
<feature type="transmembrane region" description="Helical" evidence="9">
    <location>
        <begin position="112"/>
        <end position="134"/>
    </location>
</feature>
<dbReference type="GO" id="GO:0005886">
    <property type="term" value="C:plasma membrane"/>
    <property type="evidence" value="ECO:0007669"/>
    <property type="project" value="UniProtKB-SubCell"/>
</dbReference>
<evidence type="ECO:0000256" key="5">
    <source>
        <dbReference type="ARBA" id="ARBA00022692"/>
    </source>
</evidence>
<feature type="transmembrane region" description="Helical" evidence="9">
    <location>
        <begin position="167"/>
        <end position="191"/>
    </location>
</feature>
<dbReference type="Proteomes" id="UP000198625">
    <property type="component" value="Unassembled WGS sequence"/>
</dbReference>
<keyword evidence="5 9" id="KW-0812">Transmembrane</keyword>
<evidence type="ECO:0000313" key="10">
    <source>
        <dbReference type="EMBL" id="SDZ18148.1"/>
    </source>
</evidence>
<dbReference type="GO" id="GO:0032217">
    <property type="term" value="F:riboflavin transmembrane transporter activity"/>
    <property type="evidence" value="ECO:0007669"/>
    <property type="project" value="UniProtKB-UniRule"/>
</dbReference>
<accession>A0A1H3QYW9</accession>
<dbReference type="PIRSF" id="PIRSF037778">
    <property type="entry name" value="UCP037778_transp_RibU"/>
    <property type="match status" value="1"/>
</dbReference>
<dbReference type="Pfam" id="PF12822">
    <property type="entry name" value="ECF_trnsprt"/>
    <property type="match status" value="1"/>
</dbReference>
<dbReference type="AlphaFoldDB" id="A0A1H3QYW9"/>
<feature type="transmembrane region" description="Helical" evidence="9">
    <location>
        <begin position="12"/>
        <end position="29"/>
    </location>
</feature>
<evidence type="ECO:0000256" key="2">
    <source>
        <dbReference type="ARBA" id="ARBA00005540"/>
    </source>
</evidence>
<keyword evidence="11" id="KW-1185">Reference proteome</keyword>
<organism evidence="10 11">
    <name type="scientific">Proteiniborus ethanoligenes</name>
    <dbReference type="NCBI Taxonomy" id="415015"/>
    <lineage>
        <taxon>Bacteria</taxon>
        <taxon>Bacillati</taxon>
        <taxon>Bacillota</taxon>
        <taxon>Clostridia</taxon>
        <taxon>Eubacteriales</taxon>
        <taxon>Proteiniborus</taxon>
    </lineage>
</organism>
<dbReference type="STRING" id="415015.SAMN05660462_02131"/>
<evidence type="ECO:0000256" key="8">
    <source>
        <dbReference type="PIRNR" id="PIRNR037778"/>
    </source>
</evidence>
<gene>
    <name evidence="10" type="ORF">SAMN05660462_02131</name>
</gene>
<feature type="transmembrane region" description="Helical" evidence="9">
    <location>
        <begin position="86"/>
        <end position="103"/>
    </location>
</feature>
<reference evidence="10 11" key="1">
    <citation type="submission" date="2016-10" db="EMBL/GenBank/DDBJ databases">
        <authorList>
            <person name="de Groot N.N."/>
        </authorList>
    </citation>
    <scope>NUCLEOTIDE SEQUENCE [LARGE SCALE GENOMIC DNA]</scope>
    <source>
        <strain evidence="10 11">DSM 21650</strain>
    </source>
</reference>
<comment type="subcellular location">
    <subcellularLocation>
        <location evidence="1">Cell membrane</location>
        <topology evidence="1">Multi-pass membrane protein</topology>
    </subcellularLocation>
</comment>
<evidence type="ECO:0000256" key="9">
    <source>
        <dbReference type="SAM" id="Phobius"/>
    </source>
</evidence>
<dbReference type="RefSeq" id="WP_091730956.1">
    <property type="nucleotide sequence ID" value="NZ_FNQE01000023.1"/>
</dbReference>
<keyword evidence="4 8" id="KW-1003">Cell membrane</keyword>
<evidence type="ECO:0000256" key="4">
    <source>
        <dbReference type="ARBA" id="ARBA00022475"/>
    </source>
</evidence>
<dbReference type="PANTHER" id="PTHR38438">
    <property type="entry name" value="RIBOFLAVIN TRANSPORTER RIBU"/>
    <property type="match status" value="1"/>
</dbReference>
<evidence type="ECO:0000256" key="6">
    <source>
        <dbReference type="ARBA" id="ARBA00022989"/>
    </source>
</evidence>
<proteinExistence type="inferred from homology"/>
<keyword evidence="3 8" id="KW-0813">Transport</keyword>
<dbReference type="Gene3D" id="1.10.1760.20">
    <property type="match status" value="1"/>
</dbReference>
<protein>
    <recommendedName>
        <fullName evidence="8">Riboflavin transporter</fullName>
    </recommendedName>
</protein>
<dbReference type="InterPro" id="IPR025720">
    <property type="entry name" value="RibU"/>
</dbReference>
<dbReference type="InterPro" id="IPR024529">
    <property type="entry name" value="ECF_trnsprt_substrate-spec"/>
</dbReference>
<dbReference type="PANTHER" id="PTHR38438:SF1">
    <property type="entry name" value="RIBOFLAVIN TRANSPORTER RIBU"/>
    <property type="match status" value="1"/>
</dbReference>
<name>A0A1H3QYW9_9FIRM</name>
<keyword evidence="6 9" id="KW-1133">Transmembrane helix</keyword>